<dbReference type="GO" id="GO:0000981">
    <property type="term" value="F:DNA-binding transcription factor activity, RNA polymerase II-specific"/>
    <property type="evidence" value="ECO:0007669"/>
    <property type="project" value="InterPro"/>
</dbReference>
<keyword evidence="3" id="KW-1185">Reference proteome</keyword>
<dbReference type="SUPFAM" id="SSF57701">
    <property type="entry name" value="Zn2/Cys6 DNA-binding domain"/>
    <property type="match status" value="1"/>
</dbReference>
<dbReference type="AlphaFoldDB" id="A0A9P8ZWA3"/>
<dbReference type="RefSeq" id="XP_045957737.1">
    <property type="nucleotide sequence ID" value="XM_046096192.1"/>
</dbReference>
<dbReference type="InterPro" id="IPR036864">
    <property type="entry name" value="Zn2-C6_fun-type_DNA-bd_sf"/>
</dbReference>
<evidence type="ECO:0008006" key="4">
    <source>
        <dbReference type="Google" id="ProtNLM"/>
    </source>
</evidence>
<dbReference type="GeneID" id="70125085"/>
<comment type="caution">
    <text evidence="2">The sequence shown here is derived from an EMBL/GenBank/DDBJ whole genome shotgun (WGS) entry which is preliminary data.</text>
</comment>
<dbReference type="GO" id="GO:0008270">
    <property type="term" value="F:zinc ion binding"/>
    <property type="evidence" value="ECO:0007669"/>
    <property type="project" value="InterPro"/>
</dbReference>
<reference evidence="2" key="1">
    <citation type="journal article" date="2021" name="Nat. Commun.">
        <title>Genetic determinants of endophytism in the Arabidopsis root mycobiome.</title>
        <authorList>
            <person name="Mesny F."/>
            <person name="Miyauchi S."/>
            <person name="Thiergart T."/>
            <person name="Pickel B."/>
            <person name="Atanasova L."/>
            <person name="Karlsson M."/>
            <person name="Huettel B."/>
            <person name="Barry K.W."/>
            <person name="Haridas S."/>
            <person name="Chen C."/>
            <person name="Bauer D."/>
            <person name="Andreopoulos W."/>
            <person name="Pangilinan J."/>
            <person name="LaButti K."/>
            <person name="Riley R."/>
            <person name="Lipzen A."/>
            <person name="Clum A."/>
            <person name="Drula E."/>
            <person name="Henrissat B."/>
            <person name="Kohler A."/>
            <person name="Grigoriev I.V."/>
            <person name="Martin F.M."/>
            <person name="Hacquard S."/>
        </authorList>
    </citation>
    <scope>NUCLEOTIDE SEQUENCE</scope>
    <source>
        <strain evidence="2">MPI-SDFR-AT-0073</strain>
    </source>
</reference>
<gene>
    <name evidence="2" type="ORF">BKA67DRAFT_322064</name>
</gene>
<name>A0A9P8ZWA3_9PEZI</name>
<dbReference type="EMBL" id="JAGPXC010000005">
    <property type="protein sequence ID" value="KAH6653460.1"/>
    <property type="molecule type" value="Genomic_DNA"/>
</dbReference>
<feature type="region of interest" description="Disordered" evidence="1">
    <location>
        <begin position="31"/>
        <end position="57"/>
    </location>
</feature>
<organism evidence="2 3">
    <name type="scientific">Truncatella angustata</name>
    <dbReference type="NCBI Taxonomy" id="152316"/>
    <lineage>
        <taxon>Eukaryota</taxon>
        <taxon>Fungi</taxon>
        <taxon>Dikarya</taxon>
        <taxon>Ascomycota</taxon>
        <taxon>Pezizomycotina</taxon>
        <taxon>Sordariomycetes</taxon>
        <taxon>Xylariomycetidae</taxon>
        <taxon>Amphisphaeriales</taxon>
        <taxon>Sporocadaceae</taxon>
        <taxon>Truncatella</taxon>
    </lineage>
</organism>
<protein>
    <recommendedName>
        <fullName evidence="4">Zn(2)-C6 fungal-type domain-containing protein</fullName>
    </recommendedName>
</protein>
<feature type="compositionally biased region" description="Basic and acidic residues" evidence="1">
    <location>
        <begin position="31"/>
        <end position="41"/>
    </location>
</feature>
<proteinExistence type="predicted"/>
<dbReference type="OrthoDB" id="5353415at2759"/>
<evidence type="ECO:0000313" key="3">
    <source>
        <dbReference type="Proteomes" id="UP000758603"/>
    </source>
</evidence>
<sequence>MDRLHPTMHCPLCVWSGTLQEFPGHIKSHEFSKQVESREMPKQIGNHEISSEQHPPRKRRRLDTYKCSYCRNAKKKCVPVDGHEKCHWCLEYGEPCSELTTKTGIVKGRSTSDCRSLQRSI</sequence>
<accession>A0A9P8ZWA3</accession>
<dbReference type="Proteomes" id="UP000758603">
    <property type="component" value="Unassembled WGS sequence"/>
</dbReference>
<evidence type="ECO:0000313" key="2">
    <source>
        <dbReference type="EMBL" id="KAH6653460.1"/>
    </source>
</evidence>
<evidence type="ECO:0000256" key="1">
    <source>
        <dbReference type="SAM" id="MobiDB-lite"/>
    </source>
</evidence>